<keyword evidence="1" id="KW-0812">Transmembrane</keyword>
<evidence type="ECO:0000256" key="1">
    <source>
        <dbReference type="SAM" id="Phobius"/>
    </source>
</evidence>
<dbReference type="Proteomes" id="UP001497457">
    <property type="component" value="Chromosome 19rd"/>
</dbReference>
<accession>A0ABC8ZGG6</accession>
<protein>
    <submittedName>
        <fullName evidence="2">Uncharacterized protein</fullName>
    </submittedName>
</protein>
<feature type="transmembrane region" description="Helical" evidence="1">
    <location>
        <begin position="136"/>
        <end position="153"/>
    </location>
</feature>
<dbReference type="AlphaFoldDB" id="A0ABC8ZGG6"/>
<organism evidence="2 3">
    <name type="scientific">Urochloa decumbens</name>
    <dbReference type="NCBI Taxonomy" id="240449"/>
    <lineage>
        <taxon>Eukaryota</taxon>
        <taxon>Viridiplantae</taxon>
        <taxon>Streptophyta</taxon>
        <taxon>Embryophyta</taxon>
        <taxon>Tracheophyta</taxon>
        <taxon>Spermatophyta</taxon>
        <taxon>Magnoliopsida</taxon>
        <taxon>Liliopsida</taxon>
        <taxon>Poales</taxon>
        <taxon>Poaceae</taxon>
        <taxon>PACMAD clade</taxon>
        <taxon>Panicoideae</taxon>
        <taxon>Panicodae</taxon>
        <taxon>Paniceae</taxon>
        <taxon>Melinidinae</taxon>
        <taxon>Urochloa</taxon>
    </lineage>
</organism>
<dbReference type="EMBL" id="OZ075129">
    <property type="protein sequence ID" value="CAL4960595.1"/>
    <property type="molecule type" value="Genomic_DNA"/>
</dbReference>
<keyword evidence="1" id="KW-1133">Transmembrane helix</keyword>
<reference evidence="2 3" key="2">
    <citation type="submission" date="2024-10" db="EMBL/GenBank/DDBJ databases">
        <authorList>
            <person name="Ryan C."/>
        </authorList>
    </citation>
    <scope>NUCLEOTIDE SEQUENCE [LARGE SCALE GENOMIC DNA]</scope>
</reference>
<evidence type="ECO:0000313" key="3">
    <source>
        <dbReference type="Proteomes" id="UP001497457"/>
    </source>
</evidence>
<name>A0ABC8ZGG6_9POAL</name>
<keyword evidence="3" id="KW-1185">Reference proteome</keyword>
<keyword evidence="1" id="KW-0472">Membrane</keyword>
<gene>
    <name evidence="2" type="ORF">URODEC1_LOCUS44501</name>
</gene>
<evidence type="ECO:0000313" key="2">
    <source>
        <dbReference type="EMBL" id="CAL4960595.1"/>
    </source>
</evidence>
<proteinExistence type="predicted"/>
<sequence>MIKPSPLGGEVILRTEMRIIEKDYYTIKGMREWDVYKQHLPASITALFDAIDAALQRYKARRIERGFYYLRPMADSVSFWIRCPLKKAPPGASRRKALENRRLLLEKRKAVAANVVLSKATDEGHLVQMTAKSMSLMRLCTMWYFAYLVFVLVSCC</sequence>
<reference evidence="3" key="1">
    <citation type="submission" date="2024-06" db="EMBL/GenBank/DDBJ databases">
        <authorList>
            <person name="Ryan C."/>
        </authorList>
    </citation>
    <scope>NUCLEOTIDE SEQUENCE [LARGE SCALE GENOMIC DNA]</scope>
</reference>